<evidence type="ECO:0000259" key="3">
    <source>
        <dbReference type="Pfam" id="PF26107"/>
    </source>
</evidence>
<dbReference type="InterPro" id="IPR026881">
    <property type="entry name" value="WYL_dom"/>
</dbReference>
<dbReference type="AlphaFoldDB" id="A0AB39XFV7"/>
<feature type="region of interest" description="Disordered" evidence="1">
    <location>
        <begin position="1"/>
        <end position="21"/>
    </location>
</feature>
<evidence type="ECO:0000313" key="5">
    <source>
        <dbReference type="EMBL" id="XDV56923.1"/>
    </source>
</evidence>
<dbReference type="InterPro" id="IPR016634">
    <property type="entry name" value="CapW-like"/>
</dbReference>
<name>A0AB39XFV7_9BRAD</name>
<evidence type="ECO:0000256" key="1">
    <source>
        <dbReference type="SAM" id="MobiDB-lite"/>
    </source>
</evidence>
<reference evidence="5" key="1">
    <citation type="submission" date="2024-08" db="EMBL/GenBank/DDBJ databases">
        <authorList>
            <person name="Chaddad Z."/>
            <person name="Lamrabet M."/>
            <person name="Bouhnik O."/>
            <person name="Alami S."/>
            <person name="Wipf D."/>
            <person name="Courty P.E."/>
            <person name="Missbah El Idrissi M."/>
        </authorList>
    </citation>
    <scope>NUCLEOTIDE SEQUENCE</scope>
    <source>
        <strain evidence="5">LLZ17</strain>
    </source>
</reference>
<accession>A0AB39XFV7</accession>
<feature type="domain" description="DNA-binding transcriptional repressor CapW winged helix-turn-helix" evidence="4">
    <location>
        <begin position="27"/>
        <end position="106"/>
    </location>
</feature>
<dbReference type="InterPro" id="IPR059019">
    <property type="entry name" value="WHD_CapW"/>
</dbReference>
<feature type="compositionally biased region" description="Basic and acidic residues" evidence="1">
    <location>
        <begin position="10"/>
        <end position="21"/>
    </location>
</feature>
<dbReference type="PROSITE" id="PS52050">
    <property type="entry name" value="WYL"/>
    <property type="match status" value="1"/>
</dbReference>
<proteinExistence type="predicted"/>
<dbReference type="PANTHER" id="PTHR34580:SF3">
    <property type="entry name" value="PROTEIN PAFB"/>
    <property type="match status" value="1"/>
</dbReference>
<dbReference type="Pfam" id="PF26107">
    <property type="entry name" value="BrxR_CTD"/>
    <property type="match status" value="1"/>
</dbReference>
<gene>
    <name evidence="5" type="ORF">AB8Z38_30725</name>
</gene>
<protein>
    <submittedName>
        <fullName evidence="5">WYL domain-containing protein</fullName>
    </submittedName>
</protein>
<dbReference type="Pfam" id="PF26109">
    <property type="entry name" value="WHD_BrxR"/>
    <property type="match status" value="1"/>
</dbReference>
<dbReference type="RefSeq" id="WP_369721359.1">
    <property type="nucleotide sequence ID" value="NZ_CP165734.1"/>
</dbReference>
<organism evidence="5">
    <name type="scientific">Bradyrhizobium sp. LLZ17</name>
    <dbReference type="NCBI Taxonomy" id="3239388"/>
    <lineage>
        <taxon>Bacteria</taxon>
        <taxon>Pseudomonadati</taxon>
        <taxon>Pseudomonadota</taxon>
        <taxon>Alphaproteobacteria</taxon>
        <taxon>Hyphomicrobiales</taxon>
        <taxon>Nitrobacteraceae</taxon>
        <taxon>Bradyrhizobium</taxon>
    </lineage>
</organism>
<dbReference type="EMBL" id="CP165734">
    <property type="protein sequence ID" value="XDV56923.1"/>
    <property type="molecule type" value="Genomic_DNA"/>
</dbReference>
<feature type="domain" description="DNA-binding transcriptional repressor CapW C-terminal dimerisation" evidence="3">
    <location>
        <begin position="227"/>
        <end position="290"/>
    </location>
</feature>
<dbReference type="PIRSF" id="PIRSF015558">
    <property type="entry name" value="Txn_reg_DeoR_prd"/>
    <property type="match status" value="1"/>
</dbReference>
<dbReference type="InterPro" id="IPR051534">
    <property type="entry name" value="CBASS_pafABC_assoc_protein"/>
</dbReference>
<evidence type="ECO:0000259" key="4">
    <source>
        <dbReference type="Pfam" id="PF26109"/>
    </source>
</evidence>
<dbReference type="Pfam" id="PF13280">
    <property type="entry name" value="WYL"/>
    <property type="match status" value="1"/>
</dbReference>
<sequence length="312" mass="36220">MLHDAPQIETRSDADLEAVPRPRPWGQDRRLEFIEFRLLWDGKINRGEVAEYFNISVQQASLDFAKYLDLAKQNMEYDRHEKVYRATAQFKPLFLAPDTQTYLNEIQGLAAGTISRSVSFVGTRPPCDVVTLPVRRVRTELLLPILWAIRDGSEVDATYQSMRSPEPTRQWIAPHSLAFDGSRWHTRAWCHGTSRFRDFVLTRLQKIHGRRISHVNPQDDADWQTFVVIDIEPNPNLTPSQRQSVVDDFGMQDGRLSKTIRRSLVSYFVRHLRIESPQESQPIVWANRAKFKELMDANDRSQAQILEGERHV</sequence>
<dbReference type="PANTHER" id="PTHR34580">
    <property type="match status" value="1"/>
</dbReference>
<feature type="domain" description="WYL" evidence="2">
    <location>
        <begin position="141"/>
        <end position="207"/>
    </location>
</feature>
<dbReference type="InterPro" id="IPR059020">
    <property type="entry name" value="CapW_CTD"/>
</dbReference>
<evidence type="ECO:0000259" key="2">
    <source>
        <dbReference type="Pfam" id="PF13280"/>
    </source>
</evidence>